<proteinExistence type="predicted"/>
<gene>
    <name evidence="1" type="ORF">NB231_04345</name>
</gene>
<organism evidence="1 2">
    <name type="scientific">Nitrococcus mobilis Nb-231</name>
    <dbReference type="NCBI Taxonomy" id="314278"/>
    <lineage>
        <taxon>Bacteria</taxon>
        <taxon>Pseudomonadati</taxon>
        <taxon>Pseudomonadota</taxon>
        <taxon>Gammaproteobacteria</taxon>
        <taxon>Chromatiales</taxon>
        <taxon>Ectothiorhodospiraceae</taxon>
        <taxon>Nitrococcus</taxon>
    </lineage>
</organism>
<keyword evidence="2" id="KW-1185">Reference proteome</keyword>
<dbReference type="EMBL" id="AAOF01000004">
    <property type="protein sequence ID" value="EAR22108.1"/>
    <property type="molecule type" value="Genomic_DNA"/>
</dbReference>
<accession>A4BPV3</accession>
<name>A4BPV3_9GAMM</name>
<protein>
    <submittedName>
        <fullName evidence="1">Uncharacterized protein</fullName>
    </submittedName>
</protein>
<sequence>MPRHSFVRIQIPGARTRRLLDRLLTQEWNCLSEALRSLSEGRWEFHEDPNLPGGSYCLEACGFTIWFTAPVLGGMATVTQVGYLPDLPG</sequence>
<dbReference type="HOGENOM" id="CLU_2451619_0_0_6"/>
<dbReference type="Proteomes" id="UP000003374">
    <property type="component" value="Unassembled WGS sequence"/>
</dbReference>
<reference evidence="1 2" key="1">
    <citation type="submission" date="2006-02" db="EMBL/GenBank/DDBJ databases">
        <authorList>
            <person name="Waterbury J."/>
            <person name="Ferriera S."/>
            <person name="Johnson J."/>
            <person name="Kravitz S."/>
            <person name="Halpern A."/>
            <person name="Remington K."/>
            <person name="Beeson K."/>
            <person name="Tran B."/>
            <person name="Rogers Y.-H."/>
            <person name="Friedman R."/>
            <person name="Venter J.C."/>
        </authorList>
    </citation>
    <scope>NUCLEOTIDE SEQUENCE [LARGE SCALE GENOMIC DNA]</scope>
    <source>
        <strain evidence="1 2">Nb-231</strain>
    </source>
</reference>
<evidence type="ECO:0000313" key="2">
    <source>
        <dbReference type="Proteomes" id="UP000003374"/>
    </source>
</evidence>
<comment type="caution">
    <text evidence="1">The sequence shown here is derived from an EMBL/GenBank/DDBJ whole genome shotgun (WGS) entry which is preliminary data.</text>
</comment>
<dbReference type="RefSeq" id="WP_005000053.1">
    <property type="nucleotide sequence ID" value="NZ_CH672427.1"/>
</dbReference>
<dbReference type="AlphaFoldDB" id="A4BPV3"/>
<evidence type="ECO:0000313" key="1">
    <source>
        <dbReference type="EMBL" id="EAR22108.1"/>
    </source>
</evidence>